<evidence type="ECO:0000313" key="1">
    <source>
        <dbReference type="EMBL" id="VVZ96832.1"/>
    </source>
</evidence>
<dbReference type="AlphaFoldDB" id="A0A5K1IBI7"/>
<dbReference type="EMBL" id="CABVOU010000042">
    <property type="protein sequence ID" value="VVZ96832.1"/>
    <property type="molecule type" value="Genomic_DNA"/>
</dbReference>
<reference evidence="1 2" key="1">
    <citation type="submission" date="2019-09" db="EMBL/GenBank/DDBJ databases">
        <authorList>
            <person name="Criscuolo A."/>
        </authorList>
    </citation>
    <scope>NUCLEOTIDE SEQUENCE [LARGE SCALE GENOMIC DNA]</scope>
    <source>
        <strain evidence="2">3(2)</strain>
    </source>
</reference>
<gene>
    <name evidence="1" type="ORF">HALO32_02939</name>
</gene>
<protein>
    <submittedName>
        <fullName evidence="1">Uncharacterized protein</fullName>
    </submittedName>
</protein>
<accession>A0A5K1IBI7</accession>
<dbReference type="Proteomes" id="UP000326725">
    <property type="component" value="Unassembled WGS sequence"/>
</dbReference>
<proteinExistence type="predicted"/>
<dbReference type="RefSeq" id="WP_151444649.1">
    <property type="nucleotide sequence ID" value="NZ_CABVOU010000042.1"/>
</dbReference>
<sequence length="128" mass="14208">MINELNLKTVSTLVAVLALAFGIVKFVRVQEIEAAKPYLERKLAWCEEAVETASRIANSGNGPEADARRFWELYWGVMGMVEKDEITSAMIAFGEELESGEQLKSKALGIAHACRSELANDWSSSWAR</sequence>
<organism evidence="1 2">
    <name type="scientific">Halomonas lysinitropha</name>
    <dbReference type="NCBI Taxonomy" id="2607506"/>
    <lineage>
        <taxon>Bacteria</taxon>
        <taxon>Pseudomonadati</taxon>
        <taxon>Pseudomonadota</taxon>
        <taxon>Gammaproteobacteria</taxon>
        <taxon>Oceanospirillales</taxon>
        <taxon>Halomonadaceae</taxon>
        <taxon>Halomonas</taxon>
    </lineage>
</organism>
<name>A0A5K1IBI7_9GAMM</name>
<evidence type="ECO:0000313" key="2">
    <source>
        <dbReference type="Proteomes" id="UP000326725"/>
    </source>
</evidence>
<keyword evidence="2" id="KW-1185">Reference proteome</keyword>